<evidence type="ECO:0000256" key="10">
    <source>
        <dbReference type="ARBA" id="ARBA00049714"/>
    </source>
</evidence>
<accession>A0AAW3ZNR9</accession>
<dbReference type="SUPFAM" id="SSF46548">
    <property type="entry name" value="alpha-helical ferredoxin"/>
    <property type="match status" value="1"/>
</dbReference>
<dbReference type="EMBL" id="JACYTR010000025">
    <property type="protein sequence ID" value="MBD8526570.1"/>
    <property type="molecule type" value="Genomic_DNA"/>
</dbReference>
<dbReference type="PANTHER" id="PTHR43073:SF2">
    <property type="entry name" value="DIHYDROPYRIMIDINE DEHYDROGENASE [NADP(+)]"/>
    <property type="match status" value="1"/>
</dbReference>
<sequence>MARKQVGDIAAARRSSEELAAAFEDVAPPLNRQRALIESQRCYYCYDAPCITACPTGIDIPGFIRSISTDNLRGAAETILSANIFGGICARVCPTEILCEGVCVRNTDEDKPVEISALQRYGTDWVFEENAALFQRASDSGKKIAVVGAGPAGLACAHALSLRGHQVQVFDRQPKAGGLNEYGIAAYKVPDFAQREIQWLLSIGGIEIVSDRELGKNLSLAELRAEYDAVFLGMGLAGVNALGIEGEQLSGVANAVDMIAQLRQCEDLQQMPVGRRVVIIGGGNTAVDAAVQSKKLGAEWVYMVYRRGAASMSATAHEQAFVKEQGVHVIEWAQPSRFIGVDGKLSAVEFEYTEADANGKARGSGEHFTLDADVALKAIGQVLVSAPLQAGQHEVLATKGGRIVVDSNYATSLSKVWAGGDCVGGKVDLTVQAVEDGKRAAQAIDRFLATEKTHG</sequence>
<keyword evidence="2" id="KW-0285">Flavoprotein</keyword>
<evidence type="ECO:0000256" key="1">
    <source>
        <dbReference type="ARBA" id="ARBA00001917"/>
    </source>
</evidence>
<evidence type="ECO:0000256" key="8">
    <source>
        <dbReference type="ARBA" id="ARBA00048792"/>
    </source>
</evidence>
<evidence type="ECO:0000256" key="3">
    <source>
        <dbReference type="ARBA" id="ARBA00022643"/>
    </source>
</evidence>
<comment type="catalytic activity">
    <reaction evidence="7">
        <text>5,6-dihydrothymine + NAD(+) = thymine + NADH + H(+)</text>
        <dbReference type="Rhea" id="RHEA:28791"/>
        <dbReference type="ChEBI" id="CHEBI:15378"/>
        <dbReference type="ChEBI" id="CHEBI:17821"/>
        <dbReference type="ChEBI" id="CHEBI:27468"/>
        <dbReference type="ChEBI" id="CHEBI:57540"/>
        <dbReference type="ChEBI" id="CHEBI:57945"/>
        <dbReference type="EC" id="1.3.1.1"/>
    </reaction>
</comment>
<dbReference type="Pfam" id="PF14691">
    <property type="entry name" value="Fer4_20"/>
    <property type="match status" value="1"/>
</dbReference>
<dbReference type="PRINTS" id="PR00419">
    <property type="entry name" value="ADXRDTASE"/>
</dbReference>
<evidence type="ECO:0000313" key="14">
    <source>
        <dbReference type="Proteomes" id="UP000613768"/>
    </source>
</evidence>
<dbReference type="RefSeq" id="WP_192029986.1">
    <property type="nucleotide sequence ID" value="NZ_JACYTR010000025.1"/>
</dbReference>
<dbReference type="Gene3D" id="1.10.1060.10">
    <property type="entry name" value="Alpha-helical ferredoxin"/>
    <property type="match status" value="1"/>
</dbReference>
<dbReference type="InterPro" id="IPR028261">
    <property type="entry name" value="DPD_II"/>
</dbReference>
<keyword evidence="14" id="KW-1185">Reference proteome</keyword>
<evidence type="ECO:0000313" key="13">
    <source>
        <dbReference type="EMBL" id="MBD8526570.1"/>
    </source>
</evidence>
<comment type="subunit">
    <text evidence="10">Heterotetramer of 2 PreA and 2 PreT subunits.</text>
</comment>
<comment type="caution">
    <text evidence="13">The sequence shown here is derived from an EMBL/GenBank/DDBJ whole genome shotgun (WGS) entry which is preliminary data.</text>
</comment>
<evidence type="ECO:0000256" key="5">
    <source>
        <dbReference type="ARBA" id="ARBA00030119"/>
    </source>
</evidence>
<dbReference type="EC" id="1.3.1.1" evidence="11"/>
<evidence type="ECO:0000256" key="6">
    <source>
        <dbReference type="ARBA" id="ARBA00032722"/>
    </source>
</evidence>
<dbReference type="SUPFAM" id="SSF51971">
    <property type="entry name" value="Nucleotide-binding domain"/>
    <property type="match status" value="1"/>
</dbReference>
<dbReference type="InterPro" id="IPR009051">
    <property type="entry name" value="Helical_ferredxn"/>
</dbReference>
<reference evidence="13 14" key="1">
    <citation type="submission" date="2020-09" db="EMBL/GenBank/DDBJ databases">
        <title>Pseudoxanthomonas sp. CAU 1598 isolated from sand of Yaerae Beach.</title>
        <authorList>
            <person name="Kim W."/>
        </authorList>
    </citation>
    <scope>NUCLEOTIDE SEQUENCE [LARGE SCALE GENOMIC DNA]</scope>
    <source>
        <strain evidence="13 14">CAU 1598</strain>
    </source>
</reference>
<organism evidence="13 14">
    <name type="scientific">Pseudomarimonas arenosa</name>
    <dbReference type="NCBI Taxonomy" id="2774145"/>
    <lineage>
        <taxon>Bacteria</taxon>
        <taxon>Pseudomonadati</taxon>
        <taxon>Pseudomonadota</taxon>
        <taxon>Gammaproteobacteria</taxon>
        <taxon>Lysobacterales</taxon>
        <taxon>Lysobacteraceae</taxon>
        <taxon>Pseudomarimonas</taxon>
    </lineage>
</organism>
<evidence type="ECO:0000256" key="11">
    <source>
        <dbReference type="ARBA" id="ARBA00049728"/>
    </source>
</evidence>
<dbReference type="GO" id="GO:0051536">
    <property type="term" value="F:iron-sulfur cluster binding"/>
    <property type="evidence" value="ECO:0007669"/>
    <property type="project" value="InterPro"/>
</dbReference>
<dbReference type="InterPro" id="IPR017896">
    <property type="entry name" value="4Fe4S_Fe-S-bd"/>
</dbReference>
<dbReference type="InterPro" id="IPR036188">
    <property type="entry name" value="FAD/NAD-bd_sf"/>
</dbReference>
<dbReference type="PANTHER" id="PTHR43073">
    <property type="entry name" value="DIHYDROPYRIMIDINE DEHYDROGENASE [NADP(+)]"/>
    <property type="match status" value="1"/>
</dbReference>
<evidence type="ECO:0000256" key="2">
    <source>
        <dbReference type="ARBA" id="ARBA00022630"/>
    </source>
</evidence>
<evidence type="ECO:0000259" key="12">
    <source>
        <dbReference type="PROSITE" id="PS51379"/>
    </source>
</evidence>
<name>A0AAW3ZNR9_9GAMM</name>
<evidence type="ECO:0000256" key="7">
    <source>
        <dbReference type="ARBA" id="ARBA00047685"/>
    </source>
</evidence>
<keyword evidence="4" id="KW-0560">Oxidoreductase</keyword>
<comment type="catalytic activity">
    <reaction evidence="8">
        <text>5,6-dihydrouracil + NAD(+) = uracil + NADH + H(+)</text>
        <dbReference type="Rhea" id="RHEA:20189"/>
        <dbReference type="ChEBI" id="CHEBI:15378"/>
        <dbReference type="ChEBI" id="CHEBI:15901"/>
        <dbReference type="ChEBI" id="CHEBI:17568"/>
        <dbReference type="ChEBI" id="CHEBI:57540"/>
        <dbReference type="ChEBI" id="CHEBI:57945"/>
        <dbReference type="EC" id="1.3.1.1"/>
    </reaction>
</comment>
<comment type="cofactor">
    <cofactor evidence="1">
        <name>FMN</name>
        <dbReference type="ChEBI" id="CHEBI:58210"/>
    </cofactor>
</comment>
<evidence type="ECO:0000256" key="9">
    <source>
        <dbReference type="ARBA" id="ARBA00049578"/>
    </source>
</evidence>
<comment type="function">
    <text evidence="9">Involved in pyrimidine base degradation. Catalyzes physiologically the reduction of uracil to 5,6-dihydrouracil (DHU) by using NADH as a specific cosubstrate. It also catalyzes the reverse reaction and the reduction of thymine to 5,6-dihydrothymine (DHT).</text>
</comment>
<dbReference type="InterPro" id="IPR023753">
    <property type="entry name" value="FAD/NAD-binding_dom"/>
</dbReference>
<dbReference type="Gene3D" id="3.50.50.60">
    <property type="entry name" value="FAD/NAD(P)-binding domain"/>
    <property type="match status" value="2"/>
</dbReference>
<dbReference type="PROSITE" id="PS51379">
    <property type="entry name" value="4FE4S_FER_2"/>
    <property type="match status" value="1"/>
</dbReference>
<keyword evidence="3" id="KW-0288">FMN</keyword>
<feature type="domain" description="4Fe-4S ferredoxin-type" evidence="12">
    <location>
        <begin position="33"/>
        <end position="63"/>
    </location>
</feature>
<protein>
    <recommendedName>
        <fullName evidence="11">dihydrouracil dehydrogenase (NAD(+))</fullName>
        <ecNumber evidence="11">1.3.1.1</ecNumber>
    </recommendedName>
    <alternativeName>
        <fullName evidence="6">Dihydrothymine dehydrogenase</fullName>
    </alternativeName>
    <alternativeName>
        <fullName evidence="5">Dihydrouracil dehydrogenase</fullName>
    </alternativeName>
</protein>
<dbReference type="AlphaFoldDB" id="A0AAW3ZNR9"/>
<dbReference type="GO" id="GO:0004159">
    <property type="term" value="F:dihydropyrimidine dehydrogenase (NAD+) activity"/>
    <property type="evidence" value="ECO:0007669"/>
    <property type="project" value="UniProtKB-EC"/>
</dbReference>
<evidence type="ECO:0000256" key="4">
    <source>
        <dbReference type="ARBA" id="ARBA00023002"/>
    </source>
</evidence>
<gene>
    <name evidence="13" type="ORF">IFO71_12570</name>
</gene>
<proteinExistence type="predicted"/>
<dbReference type="Pfam" id="PF07992">
    <property type="entry name" value="Pyr_redox_2"/>
    <property type="match status" value="1"/>
</dbReference>
<dbReference type="Proteomes" id="UP000613768">
    <property type="component" value="Unassembled WGS sequence"/>
</dbReference>